<feature type="domain" description="Flagellar basal body rod protein N-terminal" evidence="2">
    <location>
        <begin position="20"/>
        <end position="38"/>
    </location>
</feature>
<reference evidence="3 4" key="1">
    <citation type="submission" date="2018-03" db="EMBL/GenBank/DDBJ databases">
        <authorList>
            <person name="Keele B.F."/>
        </authorList>
    </citation>
    <scope>NUCLEOTIDE SEQUENCE [LARGE SCALE GENOMIC DNA]</scope>
    <source>
        <strain evidence="3 4">CeCT 8812</strain>
    </source>
</reference>
<gene>
    <name evidence="3" type="primary">flgB</name>
    <name evidence="3" type="ORF">POI8812_01159</name>
</gene>
<dbReference type="Pfam" id="PF00460">
    <property type="entry name" value="Flg_bb_rod"/>
    <property type="match status" value="1"/>
</dbReference>
<dbReference type="AlphaFoldDB" id="A0A2R8A9I0"/>
<proteinExistence type="predicted"/>
<keyword evidence="4" id="KW-1185">Reference proteome</keyword>
<organism evidence="3 4">
    <name type="scientific">Pontivivens insulae</name>
    <dbReference type="NCBI Taxonomy" id="1639689"/>
    <lineage>
        <taxon>Bacteria</taxon>
        <taxon>Pseudomonadati</taxon>
        <taxon>Pseudomonadota</taxon>
        <taxon>Alphaproteobacteria</taxon>
        <taxon>Rhodobacterales</taxon>
        <taxon>Paracoccaceae</taxon>
        <taxon>Pontivivens</taxon>
    </lineage>
</organism>
<protein>
    <submittedName>
        <fullName evidence="3">Flagellar basal body rod protein FlgB</fullName>
    </submittedName>
</protein>
<dbReference type="InterPro" id="IPR001444">
    <property type="entry name" value="Flag_bb_rod_N"/>
</dbReference>
<dbReference type="Proteomes" id="UP000244932">
    <property type="component" value="Unassembled WGS sequence"/>
</dbReference>
<sequence length="116" mass="12489">MSHETSMLGVSSALVRHSALRQSILAQNIANADTPGFRARDVSAFTLESVAQRPTLGPRAAAETLFISGIASPDGNSVTLEDQMIRSADTRRAHDLGTTLFRKSIDLLRLGLGRTR</sequence>
<dbReference type="RefSeq" id="WP_108781611.1">
    <property type="nucleotide sequence ID" value="NZ_OMKW01000002.1"/>
</dbReference>
<keyword evidence="3" id="KW-0282">Flagellum</keyword>
<dbReference type="OrthoDB" id="9788334at2"/>
<evidence type="ECO:0000313" key="3">
    <source>
        <dbReference type="EMBL" id="SPF28856.1"/>
    </source>
</evidence>
<keyword evidence="3" id="KW-0966">Cell projection</keyword>
<evidence type="ECO:0000259" key="2">
    <source>
        <dbReference type="Pfam" id="PF00460"/>
    </source>
</evidence>
<keyword evidence="3" id="KW-0969">Cilium</keyword>
<accession>A0A2R8A9I0</accession>
<dbReference type="EMBL" id="OMKW01000002">
    <property type="protein sequence ID" value="SPF28856.1"/>
    <property type="molecule type" value="Genomic_DNA"/>
</dbReference>
<comment type="subcellular location">
    <subcellularLocation>
        <location evidence="1">Bacterial flagellum basal body</location>
    </subcellularLocation>
</comment>
<evidence type="ECO:0000313" key="4">
    <source>
        <dbReference type="Proteomes" id="UP000244932"/>
    </source>
</evidence>
<name>A0A2R8A9I0_9RHOB</name>
<evidence type="ECO:0000256" key="1">
    <source>
        <dbReference type="ARBA" id="ARBA00004117"/>
    </source>
</evidence>
<dbReference type="GO" id="GO:0009425">
    <property type="term" value="C:bacterial-type flagellum basal body"/>
    <property type="evidence" value="ECO:0007669"/>
    <property type="project" value="UniProtKB-SubCell"/>
</dbReference>